<dbReference type="GO" id="GO:0005829">
    <property type="term" value="C:cytosol"/>
    <property type="evidence" value="ECO:0007669"/>
    <property type="project" value="TreeGrafter"/>
</dbReference>
<dbReference type="EMBL" id="SSOC01000005">
    <property type="protein sequence ID" value="THF63579.1"/>
    <property type="molecule type" value="Genomic_DNA"/>
</dbReference>
<dbReference type="InterPro" id="IPR011032">
    <property type="entry name" value="GroES-like_sf"/>
</dbReference>
<dbReference type="InterPro" id="IPR002364">
    <property type="entry name" value="Quin_OxRdtase/zeta-crystal_CS"/>
</dbReference>
<dbReference type="FunFam" id="3.40.50.720:FF:000053">
    <property type="entry name" value="Quinone oxidoreductase 1"/>
    <property type="match status" value="1"/>
</dbReference>
<dbReference type="InterPro" id="IPR047618">
    <property type="entry name" value="QOR-like"/>
</dbReference>
<comment type="caution">
    <text evidence="4">The sequence shown here is derived from an EMBL/GenBank/DDBJ whole genome shotgun (WGS) entry which is preliminary data.</text>
</comment>
<evidence type="ECO:0000313" key="5">
    <source>
        <dbReference type="Proteomes" id="UP000308430"/>
    </source>
</evidence>
<dbReference type="NCBIfam" id="NF008024">
    <property type="entry name" value="PRK10754.1"/>
    <property type="match status" value="1"/>
</dbReference>
<dbReference type="InterPro" id="IPR036291">
    <property type="entry name" value="NAD(P)-bd_dom_sf"/>
</dbReference>
<dbReference type="InterPro" id="IPR013149">
    <property type="entry name" value="ADH-like_C"/>
</dbReference>
<dbReference type="GO" id="GO:0008270">
    <property type="term" value="F:zinc ion binding"/>
    <property type="evidence" value="ECO:0007669"/>
    <property type="project" value="InterPro"/>
</dbReference>
<dbReference type="SUPFAM" id="SSF50129">
    <property type="entry name" value="GroES-like"/>
    <property type="match status" value="1"/>
</dbReference>
<reference evidence="4 5" key="1">
    <citation type="submission" date="2019-04" db="EMBL/GenBank/DDBJ databases">
        <title>Azoarcus nasutitermitis sp. nov. isolated from termite nest.</title>
        <authorList>
            <person name="Lin S.-Y."/>
            <person name="Hameed A."/>
            <person name="Hsu Y.-H."/>
            <person name="Young C.-C."/>
        </authorList>
    </citation>
    <scope>NUCLEOTIDE SEQUENCE [LARGE SCALE GENOMIC DNA]</scope>
    <source>
        <strain evidence="4 5">CC-YHH838</strain>
    </source>
</reference>
<dbReference type="Pfam" id="PF00107">
    <property type="entry name" value="ADH_zinc_N"/>
    <property type="match status" value="1"/>
</dbReference>
<dbReference type="GO" id="GO:0003960">
    <property type="term" value="F:quinone reductase (NADPH) activity"/>
    <property type="evidence" value="ECO:0007669"/>
    <property type="project" value="InterPro"/>
</dbReference>
<sequence>MTHAIRFHRTGGPEVLQWEEVAVPPPGPGEAQVRHHAVGLNYIDTYHRSGLYPVPLPSGIGLEGAGVVEAVGADVTDLAPGDRVAYAGGPLGAYAEVRNLPADRLVGLPDALSFEQGAAMMLQGLTAQYLLRRTYRVQPGDTILIHAAAGGVGLIVCQWAKALGATVIGTVGSEEKAALARAHGCDHPILYTREKFAERVREITGGEGVPVVYDSIGADTFLDSLSCLRPLGTMVLFGAASGPVPPFDVGLLAKHGSLFLTRPTLFTYAAKRADLLAMAAELFDVVLGGQVRIQVNQHHALRDAAQAHRDLEGRRTTGSTVLLP</sequence>
<protein>
    <submittedName>
        <fullName evidence="4">Quinone oxidoreductase</fullName>
    </submittedName>
</protein>
<dbReference type="SMART" id="SM00829">
    <property type="entry name" value="PKS_ER"/>
    <property type="match status" value="1"/>
</dbReference>
<evidence type="ECO:0000256" key="1">
    <source>
        <dbReference type="ARBA" id="ARBA00022857"/>
    </source>
</evidence>
<dbReference type="PROSITE" id="PS01162">
    <property type="entry name" value="QOR_ZETA_CRYSTAL"/>
    <property type="match status" value="1"/>
</dbReference>
<organism evidence="4 5">
    <name type="scientific">Pseudothauera nasutitermitis</name>
    <dbReference type="NCBI Taxonomy" id="2565930"/>
    <lineage>
        <taxon>Bacteria</taxon>
        <taxon>Pseudomonadati</taxon>
        <taxon>Pseudomonadota</taxon>
        <taxon>Betaproteobacteria</taxon>
        <taxon>Rhodocyclales</taxon>
        <taxon>Zoogloeaceae</taxon>
        <taxon>Pseudothauera</taxon>
    </lineage>
</organism>
<proteinExistence type="predicted"/>
<feature type="domain" description="Enoyl reductase (ER)" evidence="3">
    <location>
        <begin position="11"/>
        <end position="322"/>
    </location>
</feature>
<dbReference type="GO" id="GO:0070402">
    <property type="term" value="F:NADPH binding"/>
    <property type="evidence" value="ECO:0007669"/>
    <property type="project" value="TreeGrafter"/>
</dbReference>
<dbReference type="InterPro" id="IPR020843">
    <property type="entry name" value="ER"/>
</dbReference>
<evidence type="ECO:0000313" key="4">
    <source>
        <dbReference type="EMBL" id="THF63579.1"/>
    </source>
</evidence>
<dbReference type="CDD" id="cd05286">
    <property type="entry name" value="QOR2"/>
    <property type="match status" value="1"/>
</dbReference>
<dbReference type="Gene3D" id="3.90.180.10">
    <property type="entry name" value="Medium-chain alcohol dehydrogenases, catalytic domain"/>
    <property type="match status" value="1"/>
</dbReference>
<evidence type="ECO:0000256" key="2">
    <source>
        <dbReference type="ARBA" id="ARBA00023002"/>
    </source>
</evidence>
<keyword evidence="2" id="KW-0560">Oxidoreductase</keyword>
<dbReference type="GO" id="GO:0035925">
    <property type="term" value="F:mRNA 3'-UTR AU-rich region binding"/>
    <property type="evidence" value="ECO:0007669"/>
    <property type="project" value="TreeGrafter"/>
</dbReference>
<dbReference type="AlphaFoldDB" id="A0A4S4AUF3"/>
<dbReference type="PANTHER" id="PTHR48106">
    <property type="entry name" value="QUINONE OXIDOREDUCTASE PIG3-RELATED"/>
    <property type="match status" value="1"/>
</dbReference>
<accession>A0A4S4AUF3</accession>
<dbReference type="PANTHER" id="PTHR48106:SF13">
    <property type="entry name" value="QUINONE OXIDOREDUCTASE-RELATED"/>
    <property type="match status" value="1"/>
</dbReference>
<dbReference type="Proteomes" id="UP000308430">
    <property type="component" value="Unassembled WGS sequence"/>
</dbReference>
<keyword evidence="5" id="KW-1185">Reference proteome</keyword>
<gene>
    <name evidence="4" type="ORF">E6C76_13355</name>
</gene>
<dbReference type="SUPFAM" id="SSF51735">
    <property type="entry name" value="NAD(P)-binding Rossmann-fold domains"/>
    <property type="match status" value="1"/>
</dbReference>
<name>A0A4S4AUF3_9RHOO</name>
<dbReference type="OrthoDB" id="9805883at2"/>
<dbReference type="RefSeq" id="WP_136348740.1">
    <property type="nucleotide sequence ID" value="NZ_SSOC01000005.1"/>
</dbReference>
<dbReference type="Gene3D" id="3.40.50.720">
    <property type="entry name" value="NAD(P)-binding Rossmann-like Domain"/>
    <property type="match status" value="1"/>
</dbReference>
<keyword evidence="1" id="KW-0521">NADP</keyword>
<evidence type="ECO:0000259" key="3">
    <source>
        <dbReference type="SMART" id="SM00829"/>
    </source>
</evidence>
<dbReference type="Pfam" id="PF08240">
    <property type="entry name" value="ADH_N"/>
    <property type="match status" value="1"/>
</dbReference>
<dbReference type="InterPro" id="IPR013154">
    <property type="entry name" value="ADH-like_N"/>
</dbReference>